<dbReference type="Proteomes" id="UP001500393">
    <property type="component" value="Unassembled WGS sequence"/>
</dbReference>
<evidence type="ECO:0000313" key="4">
    <source>
        <dbReference type="EMBL" id="GAA1619092.1"/>
    </source>
</evidence>
<keyword evidence="5" id="KW-1185">Reference proteome</keyword>
<dbReference type="InterPro" id="IPR049397">
    <property type="entry name" value="EthR_C"/>
</dbReference>
<dbReference type="Gene3D" id="1.10.10.60">
    <property type="entry name" value="Homeodomain-like"/>
    <property type="match status" value="1"/>
</dbReference>
<accession>A0ABN2EXP3</accession>
<dbReference type="SUPFAM" id="SSF46689">
    <property type="entry name" value="Homeodomain-like"/>
    <property type="match status" value="1"/>
</dbReference>
<reference evidence="4 5" key="1">
    <citation type="journal article" date="2019" name="Int. J. Syst. Evol. Microbiol.">
        <title>The Global Catalogue of Microorganisms (GCM) 10K type strain sequencing project: providing services to taxonomists for standard genome sequencing and annotation.</title>
        <authorList>
            <consortium name="The Broad Institute Genomics Platform"/>
            <consortium name="The Broad Institute Genome Sequencing Center for Infectious Disease"/>
            <person name="Wu L."/>
            <person name="Ma J."/>
        </authorList>
    </citation>
    <scope>NUCLEOTIDE SEQUENCE [LARGE SCALE GENOMIC DNA]</scope>
    <source>
        <strain evidence="4 5">JCM 14969</strain>
    </source>
</reference>
<dbReference type="PANTHER" id="PTHR30055">
    <property type="entry name" value="HTH-TYPE TRANSCRIPTIONAL REGULATOR RUTR"/>
    <property type="match status" value="1"/>
</dbReference>
<dbReference type="PROSITE" id="PS01081">
    <property type="entry name" value="HTH_TETR_1"/>
    <property type="match status" value="1"/>
</dbReference>
<sequence length="198" mass="21433">MAAATSGKRRHGPRKGDLREKAILDAAEELLGRDGIELMTVESIANRAGISRAALYFYFGSKLDVLTALVKRTVDAMAEQADVAQAAESSADDVITASVRHTADLWREHGLVLRAAVDLASGAPEIRGLWTGTVTRYAAAMTEVLSRASRPDPAMAEALCWMTERTFYWASVNGDDLDRTAETCAQIWCATIRGTTDV</sequence>
<proteinExistence type="predicted"/>
<dbReference type="Pfam" id="PF00440">
    <property type="entry name" value="TetR_N"/>
    <property type="match status" value="1"/>
</dbReference>
<dbReference type="InterPro" id="IPR023772">
    <property type="entry name" value="DNA-bd_HTH_TetR-type_CS"/>
</dbReference>
<feature type="DNA-binding region" description="H-T-H motif" evidence="2">
    <location>
        <begin position="40"/>
        <end position="59"/>
    </location>
</feature>
<evidence type="ECO:0000256" key="1">
    <source>
        <dbReference type="ARBA" id="ARBA00023125"/>
    </source>
</evidence>
<organism evidence="4 5">
    <name type="scientific">Kribbella sancticallisti</name>
    <dbReference type="NCBI Taxonomy" id="460087"/>
    <lineage>
        <taxon>Bacteria</taxon>
        <taxon>Bacillati</taxon>
        <taxon>Actinomycetota</taxon>
        <taxon>Actinomycetes</taxon>
        <taxon>Propionibacteriales</taxon>
        <taxon>Kribbellaceae</taxon>
        <taxon>Kribbella</taxon>
    </lineage>
</organism>
<protein>
    <submittedName>
        <fullName evidence="4">TetR/AcrR family transcriptional regulator</fullName>
    </submittedName>
</protein>
<dbReference type="PANTHER" id="PTHR30055:SF184">
    <property type="entry name" value="HTH-TYPE TRANSCRIPTIONAL REGULATOR ETHR"/>
    <property type="match status" value="1"/>
</dbReference>
<gene>
    <name evidence="4" type="ORF">GCM10009789_86090</name>
</gene>
<dbReference type="Pfam" id="PF21313">
    <property type="entry name" value="EthR_C"/>
    <property type="match status" value="1"/>
</dbReference>
<evidence type="ECO:0000256" key="2">
    <source>
        <dbReference type="PROSITE-ProRule" id="PRU00335"/>
    </source>
</evidence>
<dbReference type="InterPro" id="IPR050109">
    <property type="entry name" value="HTH-type_TetR-like_transc_reg"/>
</dbReference>
<dbReference type="EMBL" id="BAAAOS010000070">
    <property type="protein sequence ID" value="GAA1619092.1"/>
    <property type="molecule type" value="Genomic_DNA"/>
</dbReference>
<dbReference type="SUPFAM" id="SSF48498">
    <property type="entry name" value="Tetracyclin repressor-like, C-terminal domain"/>
    <property type="match status" value="1"/>
</dbReference>
<evidence type="ECO:0000313" key="5">
    <source>
        <dbReference type="Proteomes" id="UP001500393"/>
    </source>
</evidence>
<dbReference type="InterPro" id="IPR001647">
    <property type="entry name" value="HTH_TetR"/>
</dbReference>
<dbReference type="InterPro" id="IPR009057">
    <property type="entry name" value="Homeodomain-like_sf"/>
</dbReference>
<dbReference type="RefSeq" id="WP_344222587.1">
    <property type="nucleotide sequence ID" value="NZ_BAAAOS010000070.1"/>
</dbReference>
<dbReference type="Gene3D" id="1.10.357.10">
    <property type="entry name" value="Tetracycline Repressor, domain 2"/>
    <property type="match status" value="1"/>
</dbReference>
<evidence type="ECO:0000259" key="3">
    <source>
        <dbReference type="PROSITE" id="PS50977"/>
    </source>
</evidence>
<feature type="domain" description="HTH tetR-type" evidence="3">
    <location>
        <begin position="17"/>
        <end position="77"/>
    </location>
</feature>
<keyword evidence="1 2" id="KW-0238">DNA-binding</keyword>
<comment type="caution">
    <text evidence="4">The sequence shown here is derived from an EMBL/GenBank/DDBJ whole genome shotgun (WGS) entry which is preliminary data.</text>
</comment>
<name>A0ABN2EXP3_9ACTN</name>
<dbReference type="InterPro" id="IPR036271">
    <property type="entry name" value="Tet_transcr_reg_TetR-rel_C_sf"/>
</dbReference>
<dbReference type="PRINTS" id="PR00455">
    <property type="entry name" value="HTHTETR"/>
</dbReference>
<dbReference type="PROSITE" id="PS50977">
    <property type="entry name" value="HTH_TETR_2"/>
    <property type="match status" value="1"/>
</dbReference>